<sequence length="433" mass="46844">MCVEYVNVAEMKWVAGAMKVEPQTRSDVAAPTMKEGGTAKRMSSQDYATTTPATEQYPTDVSVQKKKKKGLGFLRLSLSSRHRSRRLSESSTAPIESSIDSRRGHPLPSPIKNNPPSPTKPSYDIPAAHAASVDAAISAMLDSMANIADQWTFNSEKQGVRAYSKDEGTLLSVLGVGSLPFPPAHVATFLFDASKRPEYDSACASCARLHTLDSHTAIDYFASKAVLMVAGRDFVNLVHWRQLPDGSIVLVAVATSDPSKPSPSPGLVRGEIHVAGWTIAALGASHSTVSFLIKMDLKGNIPGYIQRKVALDQAFCMLHVQRAMQRRPPTPPFLTHDVAAPQTSPANDPQPTTQTPVVELACDPPASTATFNPIGHCASPWVAFGTFLTVLYGLPLVGIDDVVHDIVVWNTIACMTYVLWVTTTRYNTVSQEY</sequence>
<dbReference type="GO" id="GO:0031902">
    <property type="term" value="C:late endosome membrane"/>
    <property type="evidence" value="ECO:0007669"/>
    <property type="project" value="TreeGrafter"/>
</dbReference>
<protein>
    <recommendedName>
        <fullName evidence="2">START domain-containing protein</fullName>
    </recommendedName>
</protein>
<feature type="compositionally biased region" description="Pro residues" evidence="1">
    <location>
        <begin position="107"/>
        <end position="119"/>
    </location>
</feature>
<dbReference type="GO" id="GO:0015485">
    <property type="term" value="F:cholesterol binding"/>
    <property type="evidence" value="ECO:0007669"/>
    <property type="project" value="TreeGrafter"/>
</dbReference>
<dbReference type="PANTHER" id="PTHR46121:SF1">
    <property type="entry name" value="STARD3 N-TERMINAL-LIKE PROTEIN"/>
    <property type="match status" value="1"/>
</dbReference>
<evidence type="ECO:0000259" key="2">
    <source>
        <dbReference type="PROSITE" id="PS50848"/>
    </source>
</evidence>
<dbReference type="PANTHER" id="PTHR46121">
    <property type="entry name" value="STEROIDOGENIC ACUTE REGULATORY PROTEIN-LIKE"/>
    <property type="match status" value="1"/>
</dbReference>
<name>A0A397AAU1_APHAT</name>
<dbReference type="Pfam" id="PF01852">
    <property type="entry name" value="START"/>
    <property type="match status" value="1"/>
</dbReference>
<dbReference type="GO" id="GO:0140284">
    <property type="term" value="C:endoplasmic reticulum-endosome membrane contact site"/>
    <property type="evidence" value="ECO:0007669"/>
    <property type="project" value="TreeGrafter"/>
</dbReference>
<dbReference type="InterPro" id="IPR002913">
    <property type="entry name" value="START_lipid-bd_dom"/>
</dbReference>
<evidence type="ECO:0000313" key="3">
    <source>
        <dbReference type="EMBL" id="RHY03435.1"/>
    </source>
</evidence>
<dbReference type="GO" id="GO:0099044">
    <property type="term" value="P:vesicle tethering to endoplasmic reticulum"/>
    <property type="evidence" value="ECO:0007669"/>
    <property type="project" value="TreeGrafter"/>
</dbReference>
<dbReference type="SUPFAM" id="SSF55961">
    <property type="entry name" value="Bet v1-like"/>
    <property type="match status" value="1"/>
</dbReference>
<feature type="region of interest" description="Disordered" evidence="1">
    <location>
        <begin position="82"/>
        <end position="123"/>
    </location>
</feature>
<comment type="caution">
    <text evidence="3">The sequence shown here is derived from an EMBL/GenBank/DDBJ whole genome shotgun (WGS) entry which is preliminary data.</text>
</comment>
<gene>
    <name evidence="3" type="ORF">DYB36_007728</name>
</gene>
<proteinExistence type="predicted"/>
<feature type="domain" description="START" evidence="2">
    <location>
        <begin position="151"/>
        <end position="309"/>
    </location>
</feature>
<organism evidence="3 4">
    <name type="scientific">Aphanomyces astaci</name>
    <name type="common">Crayfish plague agent</name>
    <dbReference type="NCBI Taxonomy" id="112090"/>
    <lineage>
        <taxon>Eukaryota</taxon>
        <taxon>Sar</taxon>
        <taxon>Stramenopiles</taxon>
        <taxon>Oomycota</taxon>
        <taxon>Saprolegniomycetes</taxon>
        <taxon>Saprolegniales</taxon>
        <taxon>Verrucalvaceae</taxon>
        <taxon>Aphanomyces</taxon>
    </lineage>
</organism>
<dbReference type="GO" id="GO:0030301">
    <property type="term" value="P:cholesterol transport"/>
    <property type="evidence" value="ECO:0007669"/>
    <property type="project" value="TreeGrafter"/>
</dbReference>
<dbReference type="GO" id="GO:0005765">
    <property type="term" value="C:lysosomal membrane"/>
    <property type="evidence" value="ECO:0007669"/>
    <property type="project" value="TreeGrafter"/>
</dbReference>
<dbReference type="Gene3D" id="3.30.530.20">
    <property type="match status" value="1"/>
</dbReference>
<evidence type="ECO:0000256" key="1">
    <source>
        <dbReference type="SAM" id="MobiDB-lite"/>
    </source>
</evidence>
<dbReference type="PROSITE" id="PS50848">
    <property type="entry name" value="START"/>
    <property type="match status" value="1"/>
</dbReference>
<dbReference type="GO" id="GO:0005789">
    <property type="term" value="C:endoplasmic reticulum membrane"/>
    <property type="evidence" value="ECO:0007669"/>
    <property type="project" value="TreeGrafter"/>
</dbReference>
<accession>A0A397AAU1</accession>
<dbReference type="InterPro" id="IPR051869">
    <property type="entry name" value="STARD3"/>
</dbReference>
<evidence type="ECO:0000313" key="4">
    <source>
        <dbReference type="Proteomes" id="UP000265427"/>
    </source>
</evidence>
<dbReference type="EMBL" id="QUSZ01007137">
    <property type="protein sequence ID" value="RHY03435.1"/>
    <property type="molecule type" value="Genomic_DNA"/>
</dbReference>
<feature type="compositionally biased region" description="Polar residues" evidence="1">
    <location>
        <begin position="41"/>
        <end position="59"/>
    </location>
</feature>
<dbReference type="Proteomes" id="UP000265427">
    <property type="component" value="Unassembled WGS sequence"/>
</dbReference>
<dbReference type="CDD" id="cd00177">
    <property type="entry name" value="START"/>
    <property type="match status" value="1"/>
</dbReference>
<reference evidence="3 4" key="1">
    <citation type="submission" date="2018-08" db="EMBL/GenBank/DDBJ databases">
        <title>Aphanomyces genome sequencing and annotation.</title>
        <authorList>
            <person name="Minardi D."/>
            <person name="Oidtmann B."/>
            <person name="Van Der Giezen M."/>
            <person name="Studholme D.J."/>
        </authorList>
    </citation>
    <scope>NUCLEOTIDE SEQUENCE [LARGE SCALE GENOMIC DNA]</scope>
    <source>
        <strain evidence="3 4">Kv</strain>
    </source>
</reference>
<dbReference type="SMART" id="SM00234">
    <property type="entry name" value="START"/>
    <property type="match status" value="1"/>
</dbReference>
<dbReference type="AlphaFoldDB" id="A0A397AAU1"/>
<dbReference type="VEuPathDB" id="FungiDB:H257_04513"/>
<feature type="region of interest" description="Disordered" evidence="1">
    <location>
        <begin position="25"/>
        <end position="59"/>
    </location>
</feature>
<dbReference type="InterPro" id="IPR023393">
    <property type="entry name" value="START-like_dom_sf"/>
</dbReference>